<keyword evidence="8" id="KW-0282">Flagellum</keyword>
<keyword evidence="5 7" id="KW-0975">Bacterial flagellum</keyword>
<keyword evidence="1 7" id="KW-1003">Cell membrane</keyword>
<evidence type="ECO:0000256" key="1">
    <source>
        <dbReference type="ARBA" id="ARBA00022475"/>
    </source>
</evidence>
<dbReference type="Proteomes" id="UP000715965">
    <property type="component" value="Unassembled WGS sequence"/>
</dbReference>
<evidence type="ECO:0000256" key="6">
    <source>
        <dbReference type="ARBA" id="ARBA00037937"/>
    </source>
</evidence>
<keyword evidence="2 7" id="KW-0812">Transmembrane</keyword>
<protein>
    <recommendedName>
        <fullName evidence="7">Flagellar protein</fullName>
    </recommendedName>
</protein>
<evidence type="ECO:0000256" key="5">
    <source>
        <dbReference type="ARBA" id="ARBA00023143"/>
    </source>
</evidence>
<keyword evidence="4 7" id="KW-0472">Membrane</keyword>
<dbReference type="PANTHER" id="PTHR38766:SF1">
    <property type="entry name" value="FLAGELLAR PROTEIN FLIO"/>
    <property type="match status" value="1"/>
</dbReference>
<dbReference type="PANTHER" id="PTHR38766">
    <property type="entry name" value="FLAGELLAR PROTEIN FLIO"/>
    <property type="match status" value="1"/>
</dbReference>
<evidence type="ECO:0000256" key="7">
    <source>
        <dbReference type="RuleBase" id="RU362064"/>
    </source>
</evidence>
<comment type="subcellular location">
    <subcellularLocation>
        <location evidence="7">Cell membrane</location>
    </subcellularLocation>
    <subcellularLocation>
        <location evidence="7">Bacterial flagellum basal body</location>
    </subcellularLocation>
</comment>
<comment type="caution">
    <text evidence="8">The sequence shown here is derived from an EMBL/GenBank/DDBJ whole genome shotgun (WGS) entry which is preliminary data.</text>
</comment>
<accession>A0ABR9SA38</accession>
<dbReference type="EMBL" id="JADDOJ010000003">
    <property type="protein sequence ID" value="MBE7939220.1"/>
    <property type="molecule type" value="Genomic_DNA"/>
</dbReference>
<proteinExistence type="inferred from homology"/>
<keyword evidence="8" id="KW-0969">Cilium</keyword>
<reference evidence="8 9" key="1">
    <citation type="submission" date="2020-10" db="EMBL/GenBank/DDBJ databases">
        <title>Draft genome of Ramlibacter aquaticus LMG 30558.</title>
        <authorList>
            <person name="Props R."/>
        </authorList>
    </citation>
    <scope>NUCLEOTIDE SEQUENCE [LARGE SCALE GENOMIC DNA]</scope>
    <source>
        <strain evidence="8 9">LMG 30558</strain>
    </source>
</reference>
<sequence length="91" mass="10047">MASTAWSFLMLLLVLALIPGVLWLLKRVQTFRPPGAPRELEVTAQVALGARERVVLVRMADRTLVLGVTPQQVTLLAEQASPVFQRERGTP</sequence>
<gene>
    <name evidence="8" type="primary">fliO</name>
    <name evidence="8" type="ORF">IM725_01380</name>
</gene>
<dbReference type="Pfam" id="PF04347">
    <property type="entry name" value="FliO"/>
    <property type="match status" value="1"/>
</dbReference>
<feature type="transmembrane region" description="Helical" evidence="7">
    <location>
        <begin position="6"/>
        <end position="25"/>
    </location>
</feature>
<evidence type="ECO:0000256" key="3">
    <source>
        <dbReference type="ARBA" id="ARBA00022989"/>
    </source>
</evidence>
<comment type="similarity">
    <text evidence="6 7">Belongs to the FliO/MopB family.</text>
</comment>
<dbReference type="RefSeq" id="WP_193778772.1">
    <property type="nucleotide sequence ID" value="NZ_JADDOJ010000003.1"/>
</dbReference>
<organism evidence="8 9">
    <name type="scientific">Ramlibacter aquaticus</name>
    <dbReference type="NCBI Taxonomy" id="2780094"/>
    <lineage>
        <taxon>Bacteria</taxon>
        <taxon>Pseudomonadati</taxon>
        <taxon>Pseudomonadota</taxon>
        <taxon>Betaproteobacteria</taxon>
        <taxon>Burkholderiales</taxon>
        <taxon>Comamonadaceae</taxon>
        <taxon>Ramlibacter</taxon>
    </lineage>
</organism>
<dbReference type="InterPro" id="IPR052205">
    <property type="entry name" value="FliO/MopB"/>
</dbReference>
<keyword evidence="8" id="KW-0966">Cell projection</keyword>
<name>A0ABR9SA38_9BURK</name>
<keyword evidence="9" id="KW-1185">Reference proteome</keyword>
<dbReference type="InterPro" id="IPR022781">
    <property type="entry name" value="Flagellar_biosynth_FliO"/>
</dbReference>
<dbReference type="NCBIfam" id="TIGR03500">
    <property type="entry name" value="FliO_TIGR"/>
    <property type="match status" value="1"/>
</dbReference>
<evidence type="ECO:0000313" key="9">
    <source>
        <dbReference type="Proteomes" id="UP000715965"/>
    </source>
</evidence>
<keyword evidence="3 7" id="KW-1133">Transmembrane helix</keyword>
<evidence type="ECO:0000256" key="2">
    <source>
        <dbReference type="ARBA" id="ARBA00022692"/>
    </source>
</evidence>
<evidence type="ECO:0000313" key="8">
    <source>
        <dbReference type="EMBL" id="MBE7939220.1"/>
    </source>
</evidence>
<evidence type="ECO:0000256" key="4">
    <source>
        <dbReference type="ARBA" id="ARBA00023136"/>
    </source>
</evidence>